<feature type="binding site" evidence="5">
    <location>
        <position position="257"/>
    </location>
    <ligand>
        <name>Mn(2+)</name>
        <dbReference type="ChEBI" id="CHEBI:29035"/>
        <label>1</label>
    </ligand>
</feature>
<dbReference type="HAMAP" id="MF_00737">
    <property type="entry name" value="Formimidoylglutam"/>
    <property type="match status" value="1"/>
</dbReference>
<feature type="binding site" evidence="5">
    <location>
        <position position="166"/>
    </location>
    <ligand>
        <name>Mn(2+)</name>
        <dbReference type="ChEBI" id="CHEBI:29035"/>
        <label>2</label>
    </ligand>
</feature>
<dbReference type="PANTHER" id="PTHR11358:SF35">
    <property type="entry name" value="FORMIMIDOYLGLUTAMASE"/>
    <property type="match status" value="1"/>
</dbReference>
<dbReference type="InterPro" id="IPR023696">
    <property type="entry name" value="Ureohydrolase_dom_sf"/>
</dbReference>
<dbReference type="Gene3D" id="3.40.800.10">
    <property type="entry name" value="Ureohydrolase domain"/>
    <property type="match status" value="1"/>
</dbReference>
<comment type="catalytic activity">
    <reaction evidence="5">
        <text>N-formimidoyl-L-glutamate + H2O = formamide + L-glutamate</text>
        <dbReference type="Rhea" id="RHEA:22492"/>
        <dbReference type="ChEBI" id="CHEBI:15377"/>
        <dbReference type="ChEBI" id="CHEBI:16397"/>
        <dbReference type="ChEBI" id="CHEBI:29985"/>
        <dbReference type="ChEBI" id="CHEBI:58928"/>
        <dbReference type="EC" id="3.5.3.8"/>
    </reaction>
</comment>
<dbReference type="GO" id="GO:0050415">
    <property type="term" value="F:formimidoylglutamase activity"/>
    <property type="evidence" value="ECO:0007669"/>
    <property type="project" value="UniProtKB-EC"/>
</dbReference>
<comment type="pathway">
    <text evidence="5">Amino-acid degradation; L-histidine degradation into L-glutamate; L-glutamate from N-formimidoyl-L-glutamate (hydrolase route): step 1/1.</text>
</comment>
<feature type="binding site" evidence="5">
    <location>
        <position position="164"/>
    </location>
    <ligand>
        <name>Mn(2+)</name>
        <dbReference type="ChEBI" id="CHEBI:29035"/>
        <label>1</label>
    </ligand>
</feature>
<comment type="cofactor">
    <cofactor evidence="5">
        <name>Mn(2+)</name>
        <dbReference type="ChEBI" id="CHEBI:29035"/>
    </cofactor>
    <text evidence="5">Binds 2 manganese ions per subunit.</text>
</comment>
<evidence type="ECO:0000256" key="4">
    <source>
        <dbReference type="ARBA" id="ARBA00023211"/>
    </source>
</evidence>
<dbReference type="NCBIfam" id="TIGR01227">
    <property type="entry name" value="hutG"/>
    <property type="match status" value="1"/>
</dbReference>
<comment type="caution">
    <text evidence="8">The sequence shown here is derived from an EMBL/GenBank/DDBJ whole genome shotgun (WGS) entry which is preliminary data.</text>
</comment>
<name>A0ABV2J9W5_9FIRM</name>
<dbReference type="Proteomes" id="UP001549162">
    <property type="component" value="Unassembled WGS sequence"/>
</dbReference>
<keyword evidence="4 5" id="KW-0464">Manganese</keyword>
<dbReference type="EC" id="3.5.3.8" evidence="5 6"/>
<feature type="binding site" evidence="5">
    <location>
        <position position="259"/>
    </location>
    <ligand>
        <name>Mn(2+)</name>
        <dbReference type="ChEBI" id="CHEBI:29035"/>
        <label>2</label>
    </ligand>
</feature>
<dbReference type="PANTHER" id="PTHR11358">
    <property type="entry name" value="ARGINASE/AGMATINASE"/>
    <property type="match status" value="1"/>
</dbReference>
<accession>A0ABV2J9W5</accession>
<feature type="binding site" evidence="5">
    <location>
        <position position="168"/>
    </location>
    <ligand>
        <name>Mn(2+)</name>
        <dbReference type="ChEBI" id="CHEBI:29035"/>
        <label>1</label>
    </ligand>
</feature>
<dbReference type="InterPro" id="IPR005923">
    <property type="entry name" value="HutG"/>
</dbReference>
<feature type="binding site" evidence="5">
    <location>
        <position position="136"/>
    </location>
    <ligand>
        <name>Mn(2+)</name>
        <dbReference type="ChEBI" id="CHEBI:29035"/>
        <label>1</label>
    </ligand>
</feature>
<sequence>MLKYYSPQNMDIWSGRIDDEEDFESFRWHQWVEPIDLNNENNEPFDGAIGFGILGFESDQGIELNKGRFGAAAGPASIRKELTKLPCQFSKEVKIFDCGNVTSKYTTLEAAQNELALAVEKVLDLNLFPIVLGGGHETAFGHYKGLSQFSEKHERKNPGILNFDAHFDLRPYTEGHGTSGTMFRQIADYNDEKDSDYNYFVMGIQRHSNTQALFRVADELGVEYVLAKELINGDYLEIIHKVDKYIAKQDNIYVTICMDCFSTAFAPGVSAPQPLGLDPEKVLLVLKHIFSTGKPMSFDIAEVSPRFDHDSVTANLASILIYTVVTTIADNPQLFNVKDKFKNTDN</sequence>
<comment type="similarity">
    <text evidence="5 7">Belongs to the arginase family.</text>
</comment>
<keyword evidence="1 5" id="KW-0479">Metal-binding</keyword>
<feature type="binding site" evidence="5">
    <location>
        <position position="164"/>
    </location>
    <ligand>
        <name>Mn(2+)</name>
        <dbReference type="ChEBI" id="CHEBI:29035"/>
        <label>2</label>
    </ligand>
</feature>
<evidence type="ECO:0000256" key="2">
    <source>
        <dbReference type="ARBA" id="ARBA00022801"/>
    </source>
</evidence>
<evidence type="ECO:0000256" key="6">
    <source>
        <dbReference type="NCBIfam" id="TIGR01227"/>
    </source>
</evidence>
<evidence type="ECO:0000313" key="8">
    <source>
        <dbReference type="EMBL" id="MET3617556.1"/>
    </source>
</evidence>
<protein>
    <recommendedName>
        <fullName evidence="5 6">Formimidoylglutamase</fullName>
        <ecNumber evidence="5 6">3.5.3.8</ecNumber>
    </recommendedName>
    <alternativeName>
        <fullName evidence="5">Formiminoglutamase</fullName>
    </alternativeName>
    <alternativeName>
        <fullName evidence="5">Formiminoglutamate hydrolase</fullName>
    </alternativeName>
</protein>
<feature type="binding site" evidence="5">
    <location>
        <position position="257"/>
    </location>
    <ligand>
        <name>Mn(2+)</name>
        <dbReference type="ChEBI" id="CHEBI:29035"/>
        <label>2</label>
    </ligand>
</feature>
<organism evidence="8 9">
    <name type="scientific">Peptoniphilus olsenii</name>
    <dbReference type="NCBI Taxonomy" id="411570"/>
    <lineage>
        <taxon>Bacteria</taxon>
        <taxon>Bacillati</taxon>
        <taxon>Bacillota</taxon>
        <taxon>Tissierellia</taxon>
        <taxon>Tissierellales</taxon>
        <taxon>Peptoniphilaceae</taxon>
        <taxon>Peptoniphilus</taxon>
    </lineage>
</organism>
<keyword evidence="3 5" id="KW-0369">Histidine metabolism</keyword>
<gene>
    <name evidence="5" type="primary">hutG</name>
    <name evidence="8" type="ORF">ABID14_001190</name>
</gene>
<dbReference type="RefSeq" id="WP_354368126.1">
    <property type="nucleotide sequence ID" value="NZ_JBEPMA010000006.1"/>
</dbReference>
<keyword evidence="9" id="KW-1185">Reference proteome</keyword>
<evidence type="ECO:0000256" key="5">
    <source>
        <dbReference type="HAMAP-Rule" id="MF_00737"/>
    </source>
</evidence>
<dbReference type="Pfam" id="PF00491">
    <property type="entry name" value="Arginase"/>
    <property type="match status" value="1"/>
</dbReference>
<evidence type="ECO:0000256" key="1">
    <source>
        <dbReference type="ARBA" id="ARBA00022723"/>
    </source>
</evidence>
<dbReference type="CDD" id="cd09988">
    <property type="entry name" value="Formimidoylglutamase"/>
    <property type="match status" value="1"/>
</dbReference>
<reference evidence="8 9" key="1">
    <citation type="submission" date="2024-06" db="EMBL/GenBank/DDBJ databases">
        <title>Genomic Encyclopedia of Type Strains, Phase IV (KMG-IV): sequencing the most valuable type-strain genomes for metagenomic binning, comparative biology and taxonomic classification.</title>
        <authorList>
            <person name="Goeker M."/>
        </authorList>
    </citation>
    <scope>NUCLEOTIDE SEQUENCE [LARGE SCALE GENOMIC DNA]</scope>
    <source>
        <strain evidence="8 9">DSM 21460</strain>
    </source>
</reference>
<proteinExistence type="inferred from homology"/>
<evidence type="ECO:0000256" key="7">
    <source>
        <dbReference type="PROSITE-ProRule" id="PRU00742"/>
    </source>
</evidence>
<dbReference type="SUPFAM" id="SSF52768">
    <property type="entry name" value="Arginase/deacetylase"/>
    <property type="match status" value="1"/>
</dbReference>
<dbReference type="InterPro" id="IPR006035">
    <property type="entry name" value="Ureohydrolase"/>
</dbReference>
<dbReference type="PROSITE" id="PS51409">
    <property type="entry name" value="ARGINASE_2"/>
    <property type="match status" value="1"/>
</dbReference>
<dbReference type="EMBL" id="JBEPMA010000006">
    <property type="protein sequence ID" value="MET3617556.1"/>
    <property type="molecule type" value="Genomic_DNA"/>
</dbReference>
<keyword evidence="2 5" id="KW-0378">Hydrolase</keyword>
<evidence type="ECO:0000313" key="9">
    <source>
        <dbReference type="Proteomes" id="UP001549162"/>
    </source>
</evidence>
<comment type="function">
    <text evidence="5">Catalyzes the conversion of N-formimidoyl-L-glutamate to L-glutamate and formamide.</text>
</comment>
<evidence type="ECO:0000256" key="3">
    <source>
        <dbReference type="ARBA" id="ARBA00022808"/>
    </source>
</evidence>